<dbReference type="GO" id="GO:0008757">
    <property type="term" value="F:S-adenosylmethionine-dependent methyltransferase activity"/>
    <property type="evidence" value="ECO:0007669"/>
    <property type="project" value="InterPro"/>
</dbReference>
<dbReference type="CDD" id="cd02440">
    <property type="entry name" value="AdoMet_MTases"/>
    <property type="match status" value="1"/>
</dbReference>
<dbReference type="SUPFAM" id="SSF53335">
    <property type="entry name" value="S-adenosyl-L-methionine-dependent methyltransferases"/>
    <property type="match status" value="1"/>
</dbReference>
<evidence type="ECO:0000259" key="1">
    <source>
        <dbReference type="Pfam" id="PF08241"/>
    </source>
</evidence>
<evidence type="ECO:0000313" key="3">
    <source>
        <dbReference type="Proteomes" id="UP000739538"/>
    </source>
</evidence>
<accession>A0A956SGK2</accession>
<name>A0A956SGK2_UNCEI</name>
<dbReference type="InterPro" id="IPR013216">
    <property type="entry name" value="Methyltransf_11"/>
</dbReference>
<dbReference type="PANTHER" id="PTHR43591">
    <property type="entry name" value="METHYLTRANSFERASE"/>
    <property type="match status" value="1"/>
</dbReference>
<keyword evidence="2" id="KW-0808">Transferase</keyword>
<reference evidence="2" key="1">
    <citation type="submission" date="2020-04" db="EMBL/GenBank/DDBJ databases">
        <authorList>
            <person name="Zhang T."/>
        </authorList>
    </citation>
    <scope>NUCLEOTIDE SEQUENCE</scope>
    <source>
        <strain evidence="2">HKST-UBA02</strain>
    </source>
</reference>
<keyword evidence="2" id="KW-0489">Methyltransferase</keyword>
<dbReference type="Pfam" id="PF08241">
    <property type="entry name" value="Methyltransf_11"/>
    <property type="match status" value="1"/>
</dbReference>
<reference evidence="2" key="2">
    <citation type="journal article" date="2021" name="Microbiome">
        <title>Successional dynamics and alternative stable states in a saline activated sludge microbial community over 9 years.</title>
        <authorList>
            <person name="Wang Y."/>
            <person name="Ye J."/>
            <person name="Ju F."/>
            <person name="Liu L."/>
            <person name="Boyd J.A."/>
            <person name="Deng Y."/>
            <person name="Parks D.H."/>
            <person name="Jiang X."/>
            <person name="Yin X."/>
            <person name="Woodcroft B.J."/>
            <person name="Tyson G.W."/>
            <person name="Hugenholtz P."/>
            <person name="Polz M.F."/>
            <person name="Zhang T."/>
        </authorList>
    </citation>
    <scope>NUCLEOTIDE SEQUENCE</scope>
    <source>
        <strain evidence="2">HKST-UBA02</strain>
    </source>
</reference>
<dbReference type="Gene3D" id="3.40.50.150">
    <property type="entry name" value="Vaccinia Virus protein VP39"/>
    <property type="match status" value="1"/>
</dbReference>
<organism evidence="2 3">
    <name type="scientific">Eiseniibacteriota bacterium</name>
    <dbReference type="NCBI Taxonomy" id="2212470"/>
    <lineage>
        <taxon>Bacteria</taxon>
        <taxon>Candidatus Eiseniibacteriota</taxon>
    </lineage>
</organism>
<dbReference type="EMBL" id="JAGQHS010000202">
    <property type="protein sequence ID" value="MCA9758704.1"/>
    <property type="molecule type" value="Genomic_DNA"/>
</dbReference>
<dbReference type="Proteomes" id="UP000739538">
    <property type="component" value="Unassembled WGS sequence"/>
</dbReference>
<dbReference type="GO" id="GO:0032259">
    <property type="term" value="P:methylation"/>
    <property type="evidence" value="ECO:0007669"/>
    <property type="project" value="UniProtKB-KW"/>
</dbReference>
<proteinExistence type="predicted"/>
<dbReference type="AlphaFoldDB" id="A0A956SGK2"/>
<evidence type="ECO:0000313" key="2">
    <source>
        <dbReference type="EMBL" id="MCA9758704.1"/>
    </source>
</evidence>
<gene>
    <name evidence="2" type="ORF">KDA27_23125</name>
</gene>
<dbReference type="PANTHER" id="PTHR43591:SF24">
    <property type="entry name" value="2-METHOXY-6-POLYPRENYL-1,4-BENZOQUINOL METHYLASE, MITOCHONDRIAL"/>
    <property type="match status" value="1"/>
</dbReference>
<sequence>MQASTEWQLARDAAERYEQILVPAILGPAAKALVDWSDPRVHEAVLDVGCGTGAAARFAAEKDEPPHRVVGVDINPGMLEVAQSSAVGRGTEIEWLQHSAYELPFEEGEFDLALCAQTLQFLKEAPRAVAEMHRVLKPGGRVALSLWCDIGESPYFDSLVEAMSTHVGAKTAAGLRSAFDLCDIDIIRSLVTSAGFTQFDSAVKELSLELPKPEAFVPRHVSATPMSVGFSSATEEARQAVVRDVSERMAPYEAGECVRVPFRTHLVTAVRG</sequence>
<feature type="domain" description="Methyltransferase type 11" evidence="1">
    <location>
        <begin position="46"/>
        <end position="143"/>
    </location>
</feature>
<dbReference type="InterPro" id="IPR029063">
    <property type="entry name" value="SAM-dependent_MTases_sf"/>
</dbReference>
<comment type="caution">
    <text evidence="2">The sequence shown here is derived from an EMBL/GenBank/DDBJ whole genome shotgun (WGS) entry which is preliminary data.</text>
</comment>
<protein>
    <submittedName>
        <fullName evidence="2">Methyltransferase domain-containing protein</fullName>
    </submittedName>
</protein>